<keyword evidence="3" id="KW-0804">Transcription</keyword>
<comment type="caution">
    <text evidence="5">The sequence shown here is derived from an EMBL/GenBank/DDBJ whole genome shotgun (WGS) entry which is preliminary data.</text>
</comment>
<dbReference type="EMBL" id="LAJE02000133">
    <property type="protein sequence ID" value="OEO31732.1"/>
    <property type="molecule type" value="Genomic_DNA"/>
</dbReference>
<evidence type="ECO:0000259" key="4">
    <source>
        <dbReference type="PROSITE" id="PS50949"/>
    </source>
</evidence>
<proteinExistence type="predicted"/>
<dbReference type="Proteomes" id="UP000095463">
    <property type="component" value="Unassembled WGS sequence"/>
</dbReference>
<dbReference type="InterPro" id="IPR036390">
    <property type="entry name" value="WH_DNA-bd_sf"/>
</dbReference>
<dbReference type="CDD" id="cd07377">
    <property type="entry name" value="WHTH_GntR"/>
    <property type="match status" value="1"/>
</dbReference>
<evidence type="ECO:0000256" key="2">
    <source>
        <dbReference type="ARBA" id="ARBA00023125"/>
    </source>
</evidence>
<dbReference type="GO" id="GO:0003677">
    <property type="term" value="F:DNA binding"/>
    <property type="evidence" value="ECO:0007669"/>
    <property type="project" value="UniProtKB-KW"/>
</dbReference>
<dbReference type="PRINTS" id="PR00035">
    <property type="entry name" value="HTHGNTR"/>
</dbReference>
<dbReference type="SUPFAM" id="SSF46785">
    <property type="entry name" value="Winged helix' DNA-binding domain"/>
    <property type="match status" value="1"/>
</dbReference>
<dbReference type="Gene3D" id="1.10.10.10">
    <property type="entry name" value="Winged helix-like DNA-binding domain superfamily/Winged helix DNA-binding domain"/>
    <property type="match status" value="1"/>
</dbReference>
<dbReference type="SMART" id="SM00345">
    <property type="entry name" value="HTH_GNTR"/>
    <property type="match status" value="1"/>
</dbReference>
<name>A0A1E5XSZ7_9HYPH</name>
<evidence type="ECO:0000313" key="6">
    <source>
        <dbReference type="Proteomes" id="UP000095463"/>
    </source>
</evidence>
<evidence type="ECO:0000313" key="5">
    <source>
        <dbReference type="EMBL" id="OEO31732.1"/>
    </source>
</evidence>
<protein>
    <recommendedName>
        <fullName evidence="4">HTH gntR-type domain-containing protein</fullName>
    </recommendedName>
</protein>
<reference evidence="5 6" key="1">
    <citation type="journal article" date="2015" name="Genome Announc.">
        <title>Genome Assemblies of Three Soil-Associated Devosia species: D. insulae, D. limi, and D. soli.</title>
        <authorList>
            <person name="Hassan Y.I."/>
            <person name="Lepp D."/>
            <person name="Zhou T."/>
        </authorList>
    </citation>
    <scope>NUCLEOTIDE SEQUENCE [LARGE SCALE GENOMIC DNA]</scope>
    <source>
        <strain evidence="5 6">DS-56</strain>
    </source>
</reference>
<dbReference type="InterPro" id="IPR000524">
    <property type="entry name" value="Tscrpt_reg_HTH_GntR"/>
</dbReference>
<keyword evidence="1" id="KW-0805">Transcription regulation</keyword>
<dbReference type="PANTHER" id="PTHR43537">
    <property type="entry name" value="TRANSCRIPTIONAL REGULATOR, GNTR FAMILY"/>
    <property type="match status" value="1"/>
</dbReference>
<evidence type="ECO:0000256" key="1">
    <source>
        <dbReference type="ARBA" id="ARBA00023015"/>
    </source>
</evidence>
<sequence length="266" mass="28417">MDSPDYGEPTRHNAVGKTARVTVYRRPDPIPLRHSAVASPGGLNTVKHEPDDLNRLVAREIFQAIASGHFPEGSILPNEHQLSADLGVSRTALREAIKGLASKGLVETRRKRGTLVLERSRWDMLNPEVIAWSRKLGSARVSEELWVAIANTQPAMAAEAAGRRHAGRIAEAVRSLAGAGTPEARRTGFAALLLEIANASGNRFLTSFTAACVGSLLTDDAAFLDRLVSTIDLAALARLAPLLTAGNGEAAAELLRRALVRETISA</sequence>
<gene>
    <name evidence="5" type="ORF">VW23_014910</name>
</gene>
<dbReference type="PANTHER" id="PTHR43537:SF44">
    <property type="entry name" value="GNTR FAMILY REGULATORY PROTEIN"/>
    <property type="match status" value="1"/>
</dbReference>
<keyword evidence="2" id="KW-0238">DNA-binding</keyword>
<dbReference type="InterPro" id="IPR036388">
    <property type="entry name" value="WH-like_DNA-bd_sf"/>
</dbReference>
<dbReference type="AlphaFoldDB" id="A0A1E5XSZ7"/>
<dbReference type="PROSITE" id="PS50949">
    <property type="entry name" value="HTH_GNTR"/>
    <property type="match status" value="1"/>
</dbReference>
<keyword evidence="6" id="KW-1185">Reference proteome</keyword>
<evidence type="ECO:0000256" key="3">
    <source>
        <dbReference type="ARBA" id="ARBA00023163"/>
    </source>
</evidence>
<feature type="domain" description="HTH gntR-type" evidence="4">
    <location>
        <begin position="51"/>
        <end position="119"/>
    </location>
</feature>
<organism evidence="5 6">
    <name type="scientific">Devosia insulae DS-56</name>
    <dbReference type="NCBI Taxonomy" id="1116389"/>
    <lineage>
        <taxon>Bacteria</taxon>
        <taxon>Pseudomonadati</taxon>
        <taxon>Pseudomonadota</taxon>
        <taxon>Alphaproteobacteria</taxon>
        <taxon>Hyphomicrobiales</taxon>
        <taxon>Devosiaceae</taxon>
        <taxon>Devosia</taxon>
    </lineage>
</organism>
<dbReference type="Pfam" id="PF00392">
    <property type="entry name" value="GntR"/>
    <property type="match status" value="1"/>
</dbReference>
<dbReference type="GO" id="GO:0003700">
    <property type="term" value="F:DNA-binding transcription factor activity"/>
    <property type="evidence" value="ECO:0007669"/>
    <property type="project" value="InterPro"/>
</dbReference>
<accession>A0A1E5XSZ7</accession>